<name>A0A5D2B927_GOSDA</name>
<dbReference type="EMBL" id="CM017709">
    <property type="protein sequence ID" value="TYG53787.1"/>
    <property type="molecule type" value="Genomic_DNA"/>
</dbReference>
<evidence type="ECO:0000313" key="2">
    <source>
        <dbReference type="EMBL" id="TYG53787.1"/>
    </source>
</evidence>
<protein>
    <submittedName>
        <fullName evidence="2">Uncharacterized protein</fullName>
    </submittedName>
</protein>
<evidence type="ECO:0000313" key="3">
    <source>
        <dbReference type="Proteomes" id="UP000323506"/>
    </source>
</evidence>
<sequence length="112" mass="11698">MATIPAYSYNNGAEGETSRRLEKATAMRDRGILKQAIKISTIPIPDGPSKPNSSVDCSTANALLVEVKLATLSFCMVNVSPNLSAGIPTYGSSHSRVPIPNFQSCGGIGSSL</sequence>
<keyword evidence="3" id="KW-1185">Reference proteome</keyword>
<proteinExistence type="predicted"/>
<evidence type="ECO:0000256" key="1">
    <source>
        <dbReference type="SAM" id="MobiDB-lite"/>
    </source>
</evidence>
<gene>
    <name evidence="2" type="ORF">ES288_D09G136900v1</name>
</gene>
<dbReference type="Proteomes" id="UP000323506">
    <property type="component" value="Chromosome D09"/>
</dbReference>
<organism evidence="2 3">
    <name type="scientific">Gossypium darwinii</name>
    <name type="common">Darwin's cotton</name>
    <name type="synonym">Gossypium barbadense var. darwinii</name>
    <dbReference type="NCBI Taxonomy" id="34276"/>
    <lineage>
        <taxon>Eukaryota</taxon>
        <taxon>Viridiplantae</taxon>
        <taxon>Streptophyta</taxon>
        <taxon>Embryophyta</taxon>
        <taxon>Tracheophyta</taxon>
        <taxon>Spermatophyta</taxon>
        <taxon>Magnoliopsida</taxon>
        <taxon>eudicotyledons</taxon>
        <taxon>Gunneridae</taxon>
        <taxon>Pentapetalae</taxon>
        <taxon>rosids</taxon>
        <taxon>malvids</taxon>
        <taxon>Malvales</taxon>
        <taxon>Malvaceae</taxon>
        <taxon>Malvoideae</taxon>
        <taxon>Gossypium</taxon>
    </lineage>
</organism>
<reference evidence="2 3" key="1">
    <citation type="submission" date="2019-06" db="EMBL/GenBank/DDBJ databases">
        <title>WGS assembly of Gossypium darwinii.</title>
        <authorList>
            <person name="Chen Z.J."/>
            <person name="Sreedasyam A."/>
            <person name="Ando A."/>
            <person name="Song Q."/>
            <person name="De L."/>
            <person name="Hulse-Kemp A."/>
            <person name="Ding M."/>
            <person name="Ye W."/>
            <person name="Kirkbride R."/>
            <person name="Jenkins J."/>
            <person name="Plott C."/>
            <person name="Lovell J."/>
            <person name="Lin Y.-M."/>
            <person name="Vaughn R."/>
            <person name="Liu B."/>
            <person name="Li W."/>
            <person name="Simpson S."/>
            <person name="Scheffler B."/>
            <person name="Saski C."/>
            <person name="Grover C."/>
            <person name="Hu G."/>
            <person name="Conover J."/>
            <person name="Carlson J."/>
            <person name="Shu S."/>
            <person name="Boston L."/>
            <person name="Williams M."/>
            <person name="Peterson D."/>
            <person name="Mcgee K."/>
            <person name="Jones D."/>
            <person name="Wendel J."/>
            <person name="Stelly D."/>
            <person name="Grimwood J."/>
            <person name="Schmutz J."/>
        </authorList>
    </citation>
    <scope>NUCLEOTIDE SEQUENCE [LARGE SCALE GENOMIC DNA]</scope>
    <source>
        <strain evidence="2">1808015.09</strain>
    </source>
</reference>
<feature type="region of interest" description="Disordered" evidence="1">
    <location>
        <begin position="1"/>
        <end position="20"/>
    </location>
</feature>
<dbReference type="AlphaFoldDB" id="A0A5D2B927"/>
<accession>A0A5D2B927</accession>